<accession>A0A8J2J562</accession>
<evidence type="ECO:0000313" key="1">
    <source>
        <dbReference type="EMBL" id="CAG7673091.1"/>
    </source>
</evidence>
<proteinExistence type="predicted"/>
<name>A0A8J2J562_9HEXA</name>
<comment type="caution">
    <text evidence="1">The sequence shown here is derived from an EMBL/GenBank/DDBJ whole genome shotgun (WGS) entry which is preliminary data.</text>
</comment>
<dbReference type="EMBL" id="CAJVCH010012234">
    <property type="protein sequence ID" value="CAG7673091.1"/>
    <property type="molecule type" value="Genomic_DNA"/>
</dbReference>
<reference evidence="1" key="1">
    <citation type="submission" date="2021-06" db="EMBL/GenBank/DDBJ databases">
        <authorList>
            <person name="Hodson N. C."/>
            <person name="Mongue J. A."/>
            <person name="Jaron S. K."/>
        </authorList>
    </citation>
    <scope>NUCLEOTIDE SEQUENCE</scope>
</reference>
<keyword evidence="2" id="KW-1185">Reference proteome</keyword>
<evidence type="ECO:0000313" key="2">
    <source>
        <dbReference type="Proteomes" id="UP000708208"/>
    </source>
</evidence>
<feature type="non-terminal residue" evidence="1">
    <location>
        <position position="27"/>
    </location>
</feature>
<dbReference type="Proteomes" id="UP000708208">
    <property type="component" value="Unassembled WGS sequence"/>
</dbReference>
<organism evidence="1 2">
    <name type="scientific">Allacma fusca</name>
    <dbReference type="NCBI Taxonomy" id="39272"/>
    <lineage>
        <taxon>Eukaryota</taxon>
        <taxon>Metazoa</taxon>
        <taxon>Ecdysozoa</taxon>
        <taxon>Arthropoda</taxon>
        <taxon>Hexapoda</taxon>
        <taxon>Collembola</taxon>
        <taxon>Symphypleona</taxon>
        <taxon>Sminthuridae</taxon>
        <taxon>Allacma</taxon>
    </lineage>
</organism>
<sequence length="27" mass="2919">MFNVDNDVKEILISSIAAKLCPTVLGQ</sequence>
<dbReference type="AlphaFoldDB" id="A0A8J2J562"/>
<protein>
    <submittedName>
        <fullName evidence="1">Uncharacterized protein</fullName>
    </submittedName>
</protein>
<gene>
    <name evidence="1" type="ORF">AFUS01_LOCUS2153</name>
</gene>